<dbReference type="AlphaFoldDB" id="A0A919APT7"/>
<dbReference type="Proteomes" id="UP000630923">
    <property type="component" value="Unassembled WGS sequence"/>
</dbReference>
<reference evidence="1" key="2">
    <citation type="submission" date="2020-09" db="EMBL/GenBank/DDBJ databases">
        <authorList>
            <person name="Sun Q."/>
            <person name="Kim S."/>
        </authorList>
    </citation>
    <scope>NUCLEOTIDE SEQUENCE</scope>
    <source>
        <strain evidence="1">KCTC 42590</strain>
    </source>
</reference>
<proteinExistence type="predicted"/>
<reference evidence="1" key="1">
    <citation type="journal article" date="2014" name="Int. J. Syst. Evol. Microbiol.">
        <title>Complete genome sequence of Corynebacterium casei LMG S-19264T (=DSM 44701T), isolated from a smear-ripened cheese.</title>
        <authorList>
            <consortium name="US DOE Joint Genome Institute (JGI-PGF)"/>
            <person name="Walter F."/>
            <person name="Albersmeier A."/>
            <person name="Kalinowski J."/>
            <person name="Ruckert C."/>
        </authorList>
    </citation>
    <scope>NUCLEOTIDE SEQUENCE</scope>
    <source>
        <strain evidence="1">KCTC 42590</strain>
    </source>
</reference>
<dbReference type="EMBL" id="BNCI01000001">
    <property type="protein sequence ID" value="GHF16049.1"/>
    <property type="molecule type" value="Genomic_DNA"/>
</dbReference>
<keyword evidence="2" id="KW-1185">Reference proteome</keyword>
<protein>
    <submittedName>
        <fullName evidence="1">Uncharacterized protein</fullName>
    </submittedName>
</protein>
<evidence type="ECO:0000313" key="1">
    <source>
        <dbReference type="EMBL" id="GHF16049.1"/>
    </source>
</evidence>
<gene>
    <name evidence="1" type="ORF">GCM10017044_07900</name>
</gene>
<sequence>MAAQSELKTYHTAKECRTIENATVRLFCYDSVVDGTPYSPEDQRKLVQETFGKSAREEERLVKETPADKVLVEIVSVKQLRTGKRIFTTASGQVWKQTLSDHVPMEKTPYKAEIKKVAFGYSLVSLERPKVVKVERVK</sequence>
<comment type="caution">
    <text evidence="1">The sequence shown here is derived from an EMBL/GenBank/DDBJ whole genome shotgun (WGS) entry which is preliminary data.</text>
</comment>
<name>A0A919APT7_9PROT</name>
<organism evidence="1 2">
    <name type="scientific">Kordiimonas sediminis</name>
    <dbReference type="NCBI Taxonomy" id="1735581"/>
    <lineage>
        <taxon>Bacteria</taxon>
        <taxon>Pseudomonadati</taxon>
        <taxon>Pseudomonadota</taxon>
        <taxon>Alphaproteobacteria</taxon>
        <taxon>Kordiimonadales</taxon>
        <taxon>Kordiimonadaceae</taxon>
        <taxon>Kordiimonas</taxon>
    </lineage>
</organism>
<accession>A0A919APT7</accession>
<evidence type="ECO:0000313" key="2">
    <source>
        <dbReference type="Proteomes" id="UP000630923"/>
    </source>
</evidence>